<proteinExistence type="predicted"/>
<dbReference type="RefSeq" id="WP_078199746.1">
    <property type="nucleotide sequence ID" value="NZ_CP017758.1"/>
</dbReference>
<dbReference type="AlphaFoldDB" id="A0A1U9UXH2"/>
<sequence>MDALLLGVYALAVWLIFFKFKWLPWNTMSMVIVFTIPVVAMTMLVLTLNVVAPSSHDVRVVGKVLQVVPQARGRIVELPAEGNRRYKKGDVLLRIDPTPYQASVRQLEGRLMADDAALAEAEASARQLSESVRGAAGRVSTVQARLSLARQRVREHDALLAAGAGSKFDREDALTRQRELEGELVSAQATEDEARQKLSARSQGEFAAIATARAKRAETEVMLENARWELEQTVYRAPSDGKVVNLQVRVGTMLVPFPFSPAFSFVEDQQEVIAFYNQNELYNVKEGDLAEIYLPTSPGEIIKAKVNSIVWAQSQGQFAQGGMIPNTGATEVVPNRFAVKLDLRDESSGLMLPVGAVGAGAIYTEHMEMFHIIRMVFLRVSSKLNYLVFKLH</sequence>
<evidence type="ECO:0000259" key="2">
    <source>
        <dbReference type="Pfam" id="PF25917"/>
    </source>
</evidence>
<dbReference type="OrthoDB" id="286173at2"/>
<name>A0A1U9UXH2_CUPNE</name>
<evidence type="ECO:0000313" key="4">
    <source>
        <dbReference type="Proteomes" id="UP000189627"/>
    </source>
</evidence>
<dbReference type="InterPro" id="IPR058625">
    <property type="entry name" value="MdtA-like_BSH"/>
</dbReference>
<dbReference type="SUPFAM" id="SSF111369">
    <property type="entry name" value="HlyD-like secretion proteins"/>
    <property type="match status" value="2"/>
</dbReference>
<protein>
    <submittedName>
        <fullName evidence="3">Multidrug transporter</fullName>
    </submittedName>
</protein>
<dbReference type="Gene3D" id="1.10.287.470">
    <property type="entry name" value="Helix hairpin bin"/>
    <property type="match status" value="1"/>
</dbReference>
<dbReference type="Pfam" id="PF25917">
    <property type="entry name" value="BSH_RND"/>
    <property type="match status" value="1"/>
</dbReference>
<dbReference type="PANTHER" id="PTHR30386">
    <property type="entry name" value="MEMBRANE FUSION SUBUNIT OF EMRAB-TOLC MULTIDRUG EFFLUX PUMP"/>
    <property type="match status" value="1"/>
</dbReference>
<feature type="transmembrane region" description="Helical" evidence="1">
    <location>
        <begin position="6"/>
        <end position="23"/>
    </location>
</feature>
<accession>A0A1U9UXH2</accession>
<evidence type="ECO:0000313" key="3">
    <source>
        <dbReference type="EMBL" id="AQV97372.1"/>
    </source>
</evidence>
<keyword evidence="1" id="KW-1133">Transmembrane helix</keyword>
<dbReference type="PANTHER" id="PTHR30386:SF18">
    <property type="entry name" value="INNER MEMBRANE PROTEIN YIAV-RELATED"/>
    <property type="match status" value="1"/>
</dbReference>
<dbReference type="Gene3D" id="2.40.50.100">
    <property type="match status" value="1"/>
</dbReference>
<feature type="domain" description="Multidrug resistance protein MdtA-like barrel-sandwich hybrid" evidence="2">
    <location>
        <begin position="65"/>
        <end position="253"/>
    </location>
</feature>
<evidence type="ECO:0000256" key="1">
    <source>
        <dbReference type="SAM" id="Phobius"/>
    </source>
</evidence>
<dbReference type="Proteomes" id="UP000189627">
    <property type="component" value="Chromosome 2"/>
</dbReference>
<dbReference type="Gene3D" id="2.40.30.170">
    <property type="match status" value="1"/>
</dbReference>
<keyword evidence="1" id="KW-0812">Transmembrane</keyword>
<dbReference type="InterPro" id="IPR050739">
    <property type="entry name" value="MFP"/>
</dbReference>
<dbReference type="KEGG" id="cuh:BJN34_26275"/>
<organism evidence="3 4">
    <name type="scientific">Cupriavidus necator</name>
    <name type="common">Alcaligenes eutrophus</name>
    <name type="synonym">Ralstonia eutropha</name>
    <dbReference type="NCBI Taxonomy" id="106590"/>
    <lineage>
        <taxon>Bacteria</taxon>
        <taxon>Pseudomonadati</taxon>
        <taxon>Pseudomonadota</taxon>
        <taxon>Betaproteobacteria</taxon>
        <taxon>Burkholderiales</taxon>
        <taxon>Burkholderiaceae</taxon>
        <taxon>Cupriavidus</taxon>
    </lineage>
</organism>
<reference evidence="4" key="1">
    <citation type="submission" date="2017-02" db="EMBL/GenBank/DDBJ databases">
        <title>Complete genome sequence of Cupriavidus necator strain NH9, a 3-chlorobenzoate degrader.</title>
        <authorList>
            <person name="Moriuchi R."/>
            <person name="Dohra H."/>
            <person name="Ogawa N."/>
        </authorList>
    </citation>
    <scope>NUCLEOTIDE SEQUENCE [LARGE SCALE GENOMIC DNA]</scope>
    <source>
        <strain evidence="4">NH9</strain>
    </source>
</reference>
<keyword evidence="1" id="KW-0472">Membrane</keyword>
<gene>
    <name evidence="3" type="ORF">BJN34_26275</name>
</gene>
<feature type="transmembrane region" description="Helical" evidence="1">
    <location>
        <begin position="30"/>
        <end position="52"/>
    </location>
</feature>
<dbReference type="EMBL" id="CP017758">
    <property type="protein sequence ID" value="AQV97372.1"/>
    <property type="molecule type" value="Genomic_DNA"/>
</dbReference>